<evidence type="ECO:0000313" key="3">
    <source>
        <dbReference type="Proteomes" id="UP000176633"/>
    </source>
</evidence>
<keyword evidence="1" id="KW-0472">Membrane</keyword>
<evidence type="ECO:0000256" key="1">
    <source>
        <dbReference type="SAM" id="Phobius"/>
    </source>
</evidence>
<dbReference type="AlphaFoldDB" id="A0A1F6C123"/>
<protein>
    <recommendedName>
        <fullName evidence="4">POTRA domain-containing protein</fullName>
    </recommendedName>
</protein>
<dbReference type="STRING" id="1798473.A3G50_01885"/>
<proteinExistence type="predicted"/>
<dbReference type="EMBL" id="MFKM01000034">
    <property type="protein sequence ID" value="OGG42861.1"/>
    <property type="molecule type" value="Genomic_DNA"/>
</dbReference>
<gene>
    <name evidence="2" type="ORF">A3G50_01885</name>
</gene>
<sequence>MPKFAIIFSVFILLVIGVVYFVFHSPFFQVTGIEVVGSQRTEEIKGELIGFLLKTASFRFWLGPENLLFWSPETTSQPLPSLHWIRDIKIRRNWQQKKIVIEAQEREPYLLWCLTASGDCYWLDEQGLVFSLAPEAEGFIVPKVFEKNGRQQLIFGQPFYDNPQLVKNALEIVKQIKKSSLAVNRFLINDINLEELETETNGLKLYFGLRFLPQNLNKILTDLASRLDFPKLEYVDFRVENRIYYK</sequence>
<name>A0A1F6C123_9BACT</name>
<organism evidence="2 3">
    <name type="scientific">Candidatus Jorgensenbacteria bacterium RIFCSPLOWO2_12_FULL_42_11</name>
    <dbReference type="NCBI Taxonomy" id="1798473"/>
    <lineage>
        <taxon>Bacteria</taxon>
        <taxon>Candidatus Joergenseniibacteriota</taxon>
    </lineage>
</organism>
<keyword evidence="1" id="KW-0812">Transmembrane</keyword>
<evidence type="ECO:0000313" key="2">
    <source>
        <dbReference type="EMBL" id="OGG42861.1"/>
    </source>
</evidence>
<dbReference type="Proteomes" id="UP000176633">
    <property type="component" value="Unassembled WGS sequence"/>
</dbReference>
<comment type="caution">
    <text evidence="2">The sequence shown here is derived from an EMBL/GenBank/DDBJ whole genome shotgun (WGS) entry which is preliminary data.</text>
</comment>
<feature type="transmembrane region" description="Helical" evidence="1">
    <location>
        <begin position="6"/>
        <end position="23"/>
    </location>
</feature>
<keyword evidence="1" id="KW-1133">Transmembrane helix</keyword>
<accession>A0A1F6C123</accession>
<reference evidence="2 3" key="1">
    <citation type="journal article" date="2016" name="Nat. Commun.">
        <title>Thousands of microbial genomes shed light on interconnected biogeochemical processes in an aquifer system.</title>
        <authorList>
            <person name="Anantharaman K."/>
            <person name="Brown C.T."/>
            <person name="Hug L.A."/>
            <person name="Sharon I."/>
            <person name="Castelle C.J."/>
            <person name="Probst A.J."/>
            <person name="Thomas B.C."/>
            <person name="Singh A."/>
            <person name="Wilkins M.J."/>
            <person name="Karaoz U."/>
            <person name="Brodie E.L."/>
            <person name="Williams K.H."/>
            <person name="Hubbard S.S."/>
            <person name="Banfield J.F."/>
        </authorList>
    </citation>
    <scope>NUCLEOTIDE SEQUENCE [LARGE SCALE GENOMIC DNA]</scope>
</reference>
<evidence type="ECO:0008006" key="4">
    <source>
        <dbReference type="Google" id="ProtNLM"/>
    </source>
</evidence>